<evidence type="ECO:0000313" key="1">
    <source>
        <dbReference type="EMBL" id="TKK78980.1"/>
    </source>
</evidence>
<dbReference type="Proteomes" id="UP000308705">
    <property type="component" value="Unassembled WGS sequence"/>
</dbReference>
<dbReference type="OrthoDB" id="8402552at2"/>
<dbReference type="AlphaFoldDB" id="A0A4U3LT56"/>
<protein>
    <submittedName>
        <fullName evidence="1">Uncharacterized protein</fullName>
    </submittedName>
</protein>
<keyword evidence="2" id="KW-1185">Reference proteome</keyword>
<name>A0A4U3LT56_9ACTN</name>
<sequence>MNAPSLFDQASRLRDLPAEVDDDEAFADGTPATVAALLYDHFTGDDRSFQALHDRLAAVRIRLWMIEPALLPPLDPDVARETGRRLVRRSTSVVAATVGLRLLAGRASPEDVPVIRTVGLLSPLTPAAIDVLETIPGAAADLVWLAERAAPHHLDRAVAALCRVRDPATFAWLLRRATDSRGGEVAQAVSLADLLEGDGVADAVVVHAGRLLREQIGFRYSTVRIDEFPDACRTLTAFAARAETAGPVLDLLASAIALADDLRTGPTGCLPWPPGDRAATLARLERLIASPRWAPVIAEAARSADPLTRWRAEWAARAVSPVPVPSGLGVYVVVPDPARGERAETRLLVDGLPVVAEGFRSGPPEAPERLLPALRAVKEPREVRLAEAWCIEGCCGALHVTIVREGDTVVWRDWRGHRPGAALTTFRFRAEEYDRALDGAVQDEGWKWPARTLADRLARRLGDDPGLLGRWECEIDGVHAAHDRIEVVFWQRGRPRIQFGWTVPVDETDLDGQVTRIVDRLRGHDPRGEAERLGFTWPEE</sequence>
<gene>
    <name evidence="1" type="ORF">FDA94_36290</name>
</gene>
<comment type="caution">
    <text evidence="1">The sequence shown here is derived from an EMBL/GenBank/DDBJ whole genome shotgun (WGS) entry which is preliminary data.</text>
</comment>
<evidence type="ECO:0000313" key="2">
    <source>
        <dbReference type="Proteomes" id="UP000308705"/>
    </source>
</evidence>
<proteinExistence type="predicted"/>
<organism evidence="1 2">
    <name type="scientific">Herbidospora galbida</name>
    <dbReference type="NCBI Taxonomy" id="2575442"/>
    <lineage>
        <taxon>Bacteria</taxon>
        <taxon>Bacillati</taxon>
        <taxon>Actinomycetota</taxon>
        <taxon>Actinomycetes</taxon>
        <taxon>Streptosporangiales</taxon>
        <taxon>Streptosporangiaceae</taxon>
        <taxon>Herbidospora</taxon>
    </lineage>
</organism>
<reference evidence="1 2" key="1">
    <citation type="submission" date="2019-04" db="EMBL/GenBank/DDBJ databases">
        <title>Herbidospora sp. NEAU-GS14.nov., a novel actinomycete isolated from soil.</title>
        <authorList>
            <person name="Han L."/>
        </authorList>
    </citation>
    <scope>NUCLEOTIDE SEQUENCE [LARGE SCALE GENOMIC DNA]</scope>
    <source>
        <strain evidence="1 2">NEAU-GS14</strain>
    </source>
</reference>
<accession>A0A4U3LT56</accession>
<dbReference type="EMBL" id="SZQA01000061">
    <property type="protein sequence ID" value="TKK78980.1"/>
    <property type="molecule type" value="Genomic_DNA"/>
</dbReference>
<dbReference type="RefSeq" id="WP_137251560.1">
    <property type="nucleotide sequence ID" value="NZ_SZQA01000061.1"/>
</dbReference>